<dbReference type="EMBL" id="MWIO01000010">
    <property type="protein sequence ID" value="THD09284.1"/>
    <property type="molecule type" value="Genomic_DNA"/>
</dbReference>
<dbReference type="Proteomes" id="UP000306317">
    <property type="component" value="Unassembled WGS sequence"/>
</dbReference>
<reference evidence="1 2" key="1">
    <citation type="submission" date="2017-02" db="EMBL/GenBank/DDBJ databases">
        <title>Whole genome sequencing of Rhodanobacter lindaniclasticus DSM 17932.</title>
        <authorList>
            <person name="Kumar S."/>
            <person name="Patil P."/>
            <person name="Patil P.B."/>
        </authorList>
    </citation>
    <scope>NUCLEOTIDE SEQUENCE [LARGE SCALE GENOMIC DNA]</scope>
    <source>
        <strain evidence="1 2">DSM 17932</strain>
    </source>
</reference>
<name>A0A4S3KMG6_9GAMM</name>
<gene>
    <name evidence="1" type="ORF">B1991_02985</name>
</gene>
<comment type="caution">
    <text evidence="1">The sequence shown here is derived from an EMBL/GenBank/DDBJ whole genome shotgun (WGS) entry which is preliminary data.</text>
</comment>
<protein>
    <submittedName>
        <fullName evidence="1">Uncharacterized protein</fullName>
    </submittedName>
</protein>
<sequence>MRMARFARAMRVLVSRRVSARQYMYPRLFPLSAAKSKGGPSTPILWIYAQGERPGKSARTSQVSVCMAMT</sequence>
<keyword evidence="2" id="KW-1185">Reference proteome</keyword>
<proteinExistence type="predicted"/>
<evidence type="ECO:0000313" key="1">
    <source>
        <dbReference type="EMBL" id="THD09284.1"/>
    </source>
</evidence>
<organism evidence="1 2">
    <name type="scientific">Rhodanobacter lindaniclasticus</name>
    <dbReference type="NCBI Taxonomy" id="75310"/>
    <lineage>
        <taxon>Bacteria</taxon>
        <taxon>Pseudomonadati</taxon>
        <taxon>Pseudomonadota</taxon>
        <taxon>Gammaproteobacteria</taxon>
        <taxon>Lysobacterales</taxon>
        <taxon>Rhodanobacteraceae</taxon>
        <taxon>Rhodanobacter</taxon>
    </lineage>
</organism>
<dbReference type="AlphaFoldDB" id="A0A4S3KMG6"/>
<evidence type="ECO:0000313" key="2">
    <source>
        <dbReference type="Proteomes" id="UP000306317"/>
    </source>
</evidence>
<accession>A0A4S3KMG6</accession>